<keyword evidence="4" id="KW-1185">Reference proteome</keyword>
<evidence type="ECO:0000256" key="2">
    <source>
        <dbReference type="SAM" id="SignalP"/>
    </source>
</evidence>
<reference evidence="3" key="1">
    <citation type="submission" date="2022-10" db="EMBL/GenBank/DDBJ databases">
        <title>The complete genomes of actinobacterial strains from the NBC collection.</title>
        <authorList>
            <person name="Joergensen T.S."/>
            <person name="Alvarez Arevalo M."/>
            <person name="Sterndorff E.B."/>
            <person name="Faurdal D."/>
            <person name="Vuksanovic O."/>
            <person name="Mourched A.-S."/>
            <person name="Charusanti P."/>
            <person name="Shaw S."/>
            <person name="Blin K."/>
            <person name="Weber T."/>
        </authorList>
    </citation>
    <scope>NUCLEOTIDE SEQUENCE</scope>
    <source>
        <strain evidence="3">NBC_00303</strain>
    </source>
</reference>
<feature type="chain" id="PRO_5046449264" evidence="2">
    <location>
        <begin position="51"/>
        <end position="467"/>
    </location>
</feature>
<dbReference type="Pfam" id="PF09471">
    <property type="entry name" value="Peptidase_M64"/>
    <property type="match status" value="1"/>
</dbReference>
<dbReference type="EMBL" id="CP108036">
    <property type="protein sequence ID" value="WUN77489.1"/>
    <property type="molecule type" value="Genomic_DNA"/>
</dbReference>
<feature type="compositionally biased region" description="Basic and acidic residues" evidence="1">
    <location>
        <begin position="93"/>
        <end position="105"/>
    </location>
</feature>
<sequence>MDPVTGTVIRRAVRPPARRPAARTTLRAALAMVCASAALVAAGPAGPADAADGPARTRVEVEIPGPEQGGDAGSGHALVPAAGSPAKSAGRLTEAERSADGEVTKMIDNGSTADRLDVVVIGDGYTAAELPRFHADAEQKWAEVAAVEPYTTYRGLFNVWTVDAVSRESGVSGDPDPATVRDTALGSYFWCGDIERLLCIDQPKVDAYVAKAPEADLVIVLANSAKYGGAGYNEPSAALGYEGISTASAGHPKSGQVAIHETGHSLGKLADEYFYPGVPDYEKYTGPEPGESNSSGLTADRMAAQRAKWYRWLGEESPDGGTVGAYEGGNYYVTGLYRPTDNSLMRVLGKPFNLPGVEAMIAGFYQHARIATAVTPTDRTLRLRNKAKVAVPRLSGADGRQLVVRWYLDGRELKLFEGRTEVSVAELWLFDLRTHRLSVTAEDRTPSVRDPKTVRTLRSTVEWKVRL</sequence>
<evidence type="ECO:0000256" key="1">
    <source>
        <dbReference type="SAM" id="MobiDB-lite"/>
    </source>
</evidence>
<evidence type="ECO:0000313" key="4">
    <source>
        <dbReference type="Proteomes" id="UP001432312"/>
    </source>
</evidence>
<dbReference type="InterPro" id="IPR024079">
    <property type="entry name" value="MetalloPept_cat_dom_sf"/>
</dbReference>
<organism evidence="3 4">
    <name type="scientific">Streptomyces erythrochromogenes</name>
    <dbReference type="NCBI Taxonomy" id="285574"/>
    <lineage>
        <taxon>Bacteria</taxon>
        <taxon>Bacillati</taxon>
        <taxon>Actinomycetota</taxon>
        <taxon>Actinomycetes</taxon>
        <taxon>Kitasatosporales</taxon>
        <taxon>Streptomycetaceae</taxon>
        <taxon>Streptomyces</taxon>
    </lineage>
</organism>
<feature type="signal peptide" evidence="2">
    <location>
        <begin position="1"/>
        <end position="50"/>
    </location>
</feature>
<proteinExistence type="predicted"/>
<keyword evidence="2" id="KW-0732">Signal</keyword>
<accession>A0ABZ1Q4H2</accession>
<evidence type="ECO:0000313" key="3">
    <source>
        <dbReference type="EMBL" id="WUN77489.1"/>
    </source>
</evidence>
<protein>
    <submittedName>
        <fullName evidence="3">M64 family metallopeptidase</fullName>
    </submittedName>
</protein>
<dbReference type="InterPro" id="IPR019026">
    <property type="entry name" value="Peptidase_M64_IgA"/>
</dbReference>
<gene>
    <name evidence="3" type="ORF">OHA91_02675</name>
</gene>
<dbReference type="Proteomes" id="UP001432312">
    <property type="component" value="Chromosome"/>
</dbReference>
<dbReference type="Gene3D" id="3.40.390.10">
    <property type="entry name" value="Collagenase (Catalytic Domain)"/>
    <property type="match status" value="1"/>
</dbReference>
<name>A0ABZ1Q4H2_9ACTN</name>
<feature type="region of interest" description="Disordered" evidence="1">
    <location>
        <begin position="62"/>
        <end position="106"/>
    </location>
</feature>